<keyword evidence="4" id="KW-1185">Reference proteome</keyword>
<dbReference type="InParanoid" id="A0A317XKU4"/>
<name>A0A317XKU4_9BASI</name>
<reference evidence="3 4" key="1">
    <citation type="journal article" date="2018" name="Mol. Biol. Evol.">
        <title>Broad Genomic Sampling Reveals a Smut Pathogenic Ancestry of the Fungal Clade Ustilaginomycotina.</title>
        <authorList>
            <person name="Kijpornyongpan T."/>
            <person name="Mondo S.J."/>
            <person name="Barry K."/>
            <person name="Sandor L."/>
            <person name="Lee J."/>
            <person name="Lipzen A."/>
            <person name="Pangilinan J."/>
            <person name="LaButti K."/>
            <person name="Hainaut M."/>
            <person name="Henrissat B."/>
            <person name="Grigoriev I.V."/>
            <person name="Spatafora J.W."/>
            <person name="Aime M.C."/>
        </authorList>
    </citation>
    <scope>NUCLEOTIDE SEQUENCE [LARGE SCALE GENOMIC DNA]</scope>
    <source>
        <strain evidence="3 4">MCA 3645</strain>
    </source>
</reference>
<accession>A0A317XKU4</accession>
<gene>
    <name evidence="3" type="ORF">BCV70DRAFT_33097</name>
</gene>
<protein>
    <submittedName>
        <fullName evidence="3">Uncharacterized protein</fullName>
    </submittedName>
</protein>
<feature type="transmembrane region" description="Helical" evidence="1">
    <location>
        <begin position="134"/>
        <end position="157"/>
    </location>
</feature>
<dbReference type="OrthoDB" id="3363113at2759"/>
<proteinExistence type="predicted"/>
<feature type="signal peptide" evidence="2">
    <location>
        <begin position="1"/>
        <end position="28"/>
    </location>
</feature>
<dbReference type="AlphaFoldDB" id="A0A317XKU4"/>
<sequence length="158" mass="15642">MHATQPTLLASALVAAASIVLLAGQANAQSSSSTDPLNGSSFVTPVYTVSNTFTPITTFPQASGGVQTVIGGPGPSPATSSYAYTYTVPTATLPATTASQVFASLASSGQYNTAPDAKALNPDPNNLQIADSAFALNTAAVKALLITVAAAAAIVLAL</sequence>
<evidence type="ECO:0000256" key="2">
    <source>
        <dbReference type="SAM" id="SignalP"/>
    </source>
</evidence>
<keyword evidence="1" id="KW-1133">Transmembrane helix</keyword>
<keyword evidence="2" id="KW-0732">Signal</keyword>
<keyword evidence="1" id="KW-0472">Membrane</keyword>
<dbReference type="Proteomes" id="UP000246740">
    <property type="component" value="Unassembled WGS sequence"/>
</dbReference>
<feature type="chain" id="PRO_5016429978" evidence="2">
    <location>
        <begin position="29"/>
        <end position="158"/>
    </location>
</feature>
<evidence type="ECO:0000313" key="3">
    <source>
        <dbReference type="EMBL" id="PWY98497.1"/>
    </source>
</evidence>
<dbReference type="EMBL" id="KZ819198">
    <property type="protein sequence ID" value="PWY98497.1"/>
    <property type="molecule type" value="Genomic_DNA"/>
</dbReference>
<evidence type="ECO:0000256" key="1">
    <source>
        <dbReference type="SAM" id="Phobius"/>
    </source>
</evidence>
<evidence type="ECO:0000313" key="4">
    <source>
        <dbReference type="Proteomes" id="UP000246740"/>
    </source>
</evidence>
<organism evidence="3 4">
    <name type="scientific">Testicularia cyperi</name>
    <dbReference type="NCBI Taxonomy" id="1882483"/>
    <lineage>
        <taxon>Eukaryota</taxon>
        <taxon>Fungi</taxon>
        <taxon>Dikarya</taxon>
        <taxon>Basidiomycota</taxon>
        <taxon>Ustilaginomycotina</taxon>
        <taxon>Ustilaginomycetes</taxon>
        <taxon>Ustilaginales</taxon>
        <taxon>Anthracoideaceae</taxon>
        <taxon>Testicularia</taxon>
    </lineage>
</organism>
<keyword evidence="1" id="KW-0812">Transmembrane</keyword>